<evidence type="ECO:0000256" key="7">
    <source>
        <dbReference type="PROSITE-ProRule" id="PRU00169"/>
    </source>
</evidence>
<dbReference type="PROSITE" id="PS50110">
    <property type="entry name" value="RESPONSE_REGULATORY"/>
    <property type="match status" value="1"/>
</dbReference>
<dbReference type="PRINTS" id="PR01590">
    <property type="entry name" value="HTHFIS"/>
</dbReference>
<dbReference type="InterPro" id="IPR027417">
    <property type="entry name" value="P-loop_NTPase"/>
</dbReference>
<evidence type="ECO:0000313" key="12">
    <source>
        <dbReference type="Proteomes" id="UP001319180"/>
    </source>
</evidence>
<dbReference type="Pfam" id="PF00072">
    <property type="entry name" value="Response_reg"/>
    <property type="match status" value="1"/>
</dbReference>
<dbReference type="Gene3D" id="3.40.50.2300">
    <property type="match status" value="1"/>
</dbReference>
<dbReference type="SUPFAM" id="SSF52172">
    <property type="entry name" value="CheY-like"/>
    <property type="match status" value="1"/>
</dbReference>
<keyword evidence="4" id="KW-0902">Two-component regulatory system</keyword>
<evidence type="ECO:0000259" key="10">
    <source>
        <dbReference type="PROSITE" id="PS50110"/>
    </source>
</evidence>
<dbReference type="InterPro" id="IPR058031">
    <property type="entry name" value="AAA_lid_NorR"/>
</dbReference>
<dbReference type="Proteomes" id="UP001319180">
    <property type="component" value="Unassembled WGS sequence"/>
</dbReference>
<feature type="domain" description="Response regulatory" evidence="10">
    <location>
        <begin position="4"/>
        <end position="118"/>
    </location>
</feature>
<dbReference type="InterPro" id="IPR002197">
    <property type="entry name" value="HTH_Fis"/>
</dbReference>
<evidence type="ECO:0000256" key="2">
    <source>
        <dbReference type="ARBA" id="ARBA00022741"/>
    </source>
</evidence>
<evidence type="ECO:0000256" key="5">
    <source>
        <dbReference type="ARBA" id="ARBA00023015"/>
    </source>
</evidence>
<dbReference type="RefSeq" id="WP_254089915.1">
    <property type="nucleotide sequence ID" value="NZ_JAHESC010000010.1"/>
</dbReference>
<organism evidence="11 12">
    <name type="scientific">Dawidia soli</name>
    <dbReference type="NCBI Taxonomy" id="2782352"/>
    <lineage>
        <taxon>Bacteria</taxon>
        <taxon>Pseudomonadati</taxon>
        <taxon>Bacteroidota</taxon>
        <taxon>Cytophagia</taxon>
        <taxon>Cytophagales</taxon>
        <taxon>Chryseotaleaceae</taxon>
        <taxon>Dawidia</taxon>
    </lineage>
</organism>
<dbReference type="GO" id="GO:0043565">
    <property type="term" value="F:sequence-specific DNA binding"/>
    <property type="evidence" value="ECO:0007669"/>
    <property type="project" value="InterPro"/>
</dbReference>
<evidence type="ECO:0000256" key="1">
    <source>
        <dbReference type="ARBA" id="ARBA00022553"/>
    </source>
</evidence>
<dbReference type="GO" id="GO:0000160">
    <property type="term" value="P:phosphorelay signal transduction system"/>
    <property type="evidence" value="ECO:0007669"/>
    <property type="project" value="UniProtKB-KW"/>
</dbReference>
<dbReference type="Pfam" id="PF00158">
    <property type="entry name" value="Sigma54_activat"/>
    <property type="match status" value="1"/>
</dbReference>
<dbReference type="Gene3D" id="3.40.50.300">
    <property type="entry name" value="P-loop containing nucleotide triphosphate hydrolases"/>
    <property type="match status" value="1"/>
</dbReference>
<keyword evidence="12" id="KW-1185">Reference proteome</keyword>
<evidence type="ECO:0000256" key="3">
    <source>
        <dbReference type="ARBA" id="ARBA00022840"/>
    </source>
</evidence>
<dbReference type="InterPro" id="IPR002078">
    <property type="entry name" value="Sigma_54_int"/>
</dbReference>
<name>A0AAP2GI58_9BACT</name>
<keyword evidence="6" id="KW-0804">Transcription</keyword>
<dbReference type="PANTHER" id="PTHR32071:SF81">
    <property type="entry name" value="PROPIONATE CATABOLISM OPERON REGULATORY PROTEIN"/>
    <property type="match status" value="1"/>
</dbReference>
<dbReference type="AlphaFoldDB" id="A0AAP2GI58"/>
<feature type="region of interest" description="Disordered" evidence="8">
    <location>
        <begin position="412"/>
        <end position="438"/>
    </location>
</feature>
<dbReference type="PROSITE" id="PS50045">
    <property type="entry name" value="SIGMA54_INTERACT_4"/>
    <property type="match status" value="1"/>
</dbReference>
<dbReference type="GO" id="GO:0006355">
    <property type="term" value="P:regulation of DNA-templated transcription"/>
    <property type="evidence" value="ECO:0007669"/>
    <property type="project" value="InterPro"/>
</dbReference>
<dbReference type="InterPro" id="IPR025662">
    <property type="entry name" value="Sigma_54_int_dom_ATP-bd_1"/>
</dbReference>
<dbReference type="SUPFAM" id="SSF46689">
    <property type="entry name" value="Homeodomain-like"/>
    <property type="match status" value="1"/>
</dbReference>
<feature type="modified residue" description="4-aspartylphosphate" evidence="7">
    <location>
        <position position="53"/>
    </location>
</feature>
<evidence type="ECO:0000259" key="9">
    <source>
        <dbReference type="PROSITE" id="PS50045"/>
    </source>
</evidence>
<dbReference type="InterPro" id="IPR001789">
    <property type="entry name" value="Sig_transdc_resp-reg_receiver"/>
</dbReference>
<dbReference type="Pfam" id="PF25601">
    <property type="entry name" value="AAA_lid_14"/>
    <property type="match status" value="1"/>
</dbReference>
<reference evidence="11 12" key="1">
    <citation type="submission" date="2021-05" db="EMBL/GenBank/DDBJ databases">
        <title>A Polyphasic approach of four new species of the genus Ohtaekwangia: Ohtaekwangia histidinii sp. nov., Ohtaekwangia cretensis sp. nov., Ohtaekwangia indiensis sp. nov., Ohtaekwangia reichenbachii sp. nov. from diverse environment.</title>
        <authorList>
            <person name="Octaviana S."/>
        </authorList>
    </citation>
    <scope>NUCLEOTIDE SEQUENCE [LARGE SCALE GENOMIC DNA]</scope>
    <source>
        <strain evidence="11 12">PWU37</strain>
    </source>
</reference>
<accession>A0AAP2GI58</accession>
<evidence type="ECO:0000256" key="4">
    <source>
        <dbReference type="ARBA" id="ARBA00023012"/>
    </source>
</evidence>
<keyword evidence="1 7" id="KW-0597">Phosphoprotein</keyword>
<dbReference type="EMBL" id="JAHESC010000010">
    <property type="protein sequence ID" value="MBT1686678.1"/>
    <property type="molecule type" value="Genomic_DNA"/>
</dbReference>
<dbReference type="InterPro" id="IPR003593">
    <property type="entry name" value="AAA+_ATPase"/>
</dbReference>
<dbReference type="CDD" id="cd00009">
    <property type="entry name" value="AAA"/>
    <property type="match status" value="1"/>
</dbReference>
<keyword evidence="2" id="KW-0547">Nucleotide-binding</keyword>
<evidence type="ECO:0000256" key="8">
    <source>
        <dbReference type="SAM" id="MobiDB-lite"/>
    </source>
</evidence>
<gene>
    <name evidence="11" type="ORF">KK078_08930</name>
</gene>
<proteinExistence type="predicted"/>
<sequence length="502" mass="55910">MAEKILIIDDDKDMCLVLKRFLSKHGFEAMEANSGKKALEVLESTSPDLILCDFKLEDMDGTTILKNIKERLPAVPVIIITGYSNIKTAVEVMRLGAIDYVTKPLLPDEILLTIKRALANPSSPAESVPANEPASASYVAKAQAQYAKKNDRQIYIFGNSPDFKNILNQIDLVAPTNYSIIIYGESGSGKEAIAQEIHKRSKRSDKPFIAIDCGALSKELAGSELFGHEKGSFTGALSQKIGSFELANGGTILLDEIANLPYDVQVSLLRVTQERKMKRVGGTKDIDLDVRIIVASNEKLWDAARTGRFREDLYHRFNEFQINVPPLRERKNDIMTFAMHFLSITNGELGKNVKGFSPEVENIFKNYVWHGNLRELKNVVKRATLLSDTDVIETRTIPFEVSNFSKLQFEGGGGESAPMSASTLPAEHGLPYQPAPSRPVIKESGLKGAGIDAEYEIILEALKRVNFNKSKAAKLLKIDRKTLYNKIKQYKELNNIEFQQEV</sequence>
<protein>
    <submittedName>
        <fullName evidence="11">Sigma-54 dependent transcriptional regulator</fullName>
    </submittedName>
</protein>
<dbReference type="PANTHER" id="PTHR32071">
    <property type="entry name" value="TRANSCRIPTIONAL REGULATORY PROTEIN"/>
    <property type="match status" value="1"/>
</dbReference>
<dbReference type="FunFam" id="3.40.50.2300:FF:000018">
    <property type="entry name" value="DNA-binding transcriptional regulator NtrC"/>
    <property type="match status" value="1"/>
</dbReference>
<dbReference type="SMART" id="SM00448">
    <property type="entry name" value="REC"/>
    <property type="match status" value="1"/>
</dbReference>
<dbReference type="SMART" id="SM00382">
    <property type="entry name" value="AAA"/>
    <property type="match status" value="1"/>
</dbReference>
<keyword evidence="5" id="KW-0805">Transcription regulation</keyword>
<evidence type="ECO:0000313" key="11">
    <source>
        <dbReference type="EMBL" id="MBT1686678.1"/>
    </source>
</evidence>
<comment type="caution">
    <text evidence="11">The sequence shown here is derived from an EMBL/GenBank/DDBJ whole genome shotgun (WGS) entry which is preliminary data.</text>
</comment>
<dbReference type="InterPro" id="IPR011006">
    <property type="entry name" value="CheY-like_superfamily"/>
</dbReference>
<dbReference type="PROSITE" id="PS00675">
    <property type="entry name" value="SIGMA54_INTERACT_1"/>
    <property type="match status" value="1"/>
</dbReference>
<dbReference type="Pfam" id="PF02954">
    <property type="entry name" value="HTH_8"/>
    <property type="match status" value="1"/>
</dbReference>
<dbReference type="PROSITE" id="PS00676">
    <property type="entry name" value="SIGMA54_INTERACT_2"/>
    <property type="match status" value="1"/>
</dbReference>
<dbReference type="InterPro" id="IPR025943">
    <property type="entry name" value="Sigma_54_int_dom_ATP-bd_2"/>
</dbReference>
<keyword evidence="3" id="KW-0067">ATP-binding</keyword>
<evidence type="ECO:0000256" key="6">
    <source>
        <dbReference type="ARBA" id="ARBA00023163"/>
    </source>
</evidence>
<dbReference type="FunFam" id="3.40.50.300:FF:000006">
    <property type="entry name" value="DNA-binding transcriptional regulator NtrC"/>
    <property type="match status" value="1"/>
</dbReference>
<dbReference type="GO" id="GO:0005524">
    <property type="term" value="F:ATP binding"/>
    <property type="evidence" value="ECO:0007669"/>
    <property type="project" value="UniProtKB-KW"/>
</dbReference>
<feature type="domain" description="Sigma-54 factor interaction" evidence="9">
    <location>
        <begin position="156"/>
        <end position="385"/>
    </location>
</feature>
<dbReference type="InterPro" id="IPR009057">
    <property type="entry name" value="Homeodomain-like_sf"/>
</dbReference>
<dbReference type="Gene3D" id="1.10.10.60">
    <property type="entry name" value="Homeodomain-like"/>
    <property type="match status" value="1"/>
</dbReference>
<dbReference type="Gene3D" id="1.10.8.60">
    <property type="match status" value="1"/>
</dbReference>
<dbReference type="SUPFAM" id="SSF52540">
    <property type="entry name" value="P-loop containing nucleoside triphosphate hydrolases"/>
    <property type="match status" value="1"/>
</dbReference>